<dbReference type="Gene3D" id="1.10.287.130">
    <property type="match status" value="1"/>
</dbReference>
<dbReference type="Gene3D" id="3.30.565.10">
    <property type="entry name" value="Histidine kinase-like ATPase, C-terminal domain"/>
    <property type="match status" value="1"/>
</dbReference>
<dbReference type="InterPro" id="IPR003661">
    <property type="entry name" value="HisK_dim/P_dom"/>
</dbReference>
<keyword evidence="1" id="KW-0597">Phosphoprotein</keyword>
<dbReference type="CDD" id="cd00082">
    <property type="entry name" value="HisKA"/>
    <property type="match status" value="1"/>
</dbReference>
<dbReference type="PROSITE" id="PS50109">
    <property type="entry name" value="HIS_KIN"/>
    <property type="match status" value="1"/>
</dbReference>
<evidence type="ECO:0000259" key="2">
    <source>
        <dbReference type="PROSITE" id="PS50109"/>
    </source>
</evidence>
<name>A0A0F8YZN3_9ZZZZ</name>
<dbReference type="GO" id="GO:0000155">
    <property type="term" value="F:phosphorelay sensor kinase activity"/>
    <property type="evidence" value="ECO:0007669"/>
    <property type="project" value="InterPro"/>
</dbReference>
<dbReference type="InterPro" id="IPR003594">
    <property type="entry name" value="HATPase_dom"/>
</dbReference>
<dbReference type="Pfam" id="PF02518">
    <property type="entry name" value="HATPase_c"/>
    <property type="match status" value="1"/>
</dbReference>
<feature type="domain" description="Histidine kinase" evidence="2">
    <location>
        <begin position="39"/>
        <end position="282"/>
    </location>
</feature>
<dbReference type="PRINTS" id="PR00344">
    <property type="entry name" value="BCTRLSENSOR"/>
</dbReference>
<dbReference type="SUPFAM" id="SSF55874">
    <property type="entry name" value="ATPase domain of HSP90 chaperone/DNA topoisomerase II/histidine kinase"/>
    <property type="match status" value="1"/>
</dbReference>
<dbReference type="PANTHER" id="PTHR43065:SF50">
    <property type="entry name" value="HISTIDINE KINASE"/>
    <property type="match status" value="1"/>
</dbReference>
<dbReference type="AlphaFoldDB" id="A0A0F8YZN3"/>
<gene>
    <name evidence="3" type="ORF">LCGC14_2758690</name>
</gene>
<evidence type="ECO:0000313" key="3">
    <source>
        <dbReference type="EMBL" id="KKK86892.1"/>
    </source>
</evidence>
<dbReference type="InterPro" id="IPR036097">
    <property type="entry name" value="HisK_dim/P_sf"/>
</dbReference>
<dbReference type="InterPro" id="IPR004358">
    <property type="entry name" value="Sig_transdc_His_kin-like_C"/>
</dbReference>
<dbReference type="EMBL" id="LAZR01050650">
    <property type="protein sequence ID" value="KKK86892.1"/>
    <property type="molecule type" value="Genomic_DNA"/>
</dbReference>
<dbReference type="SUPFAM" id="SSF47384">
    <property type="entry name" value="Homodimeric domain of signal transducing histidine kinase"/>
    <property type="match status" value="1"/>
</dbReference>
<accession>A0A0F8YZN3</accession>
<comment type="caution">
    <text evidence="3">The sequence shown here is derived from an EMBL/GenBank/DDBJ whole genome shotgun (WGS) entry which is preliminary data.</text>
</comment>
<sequence>MQLKVQVIQLQFTLENLKMTQDQLVQSEKLASVGQLTAGIAHELNNPINFISGNVNPLKRDLEDIYKILEKYDTVIKELNLSTSFGEVDKLKENLDFQFLLKEISSLIAGIGEGAHRSSEIVKGLRSFSRLDDEKFLKTDIHDGIDSTLILLYNKTKHKIKIKKEYGDLPEVECLPSKIKQVFMNILTNSIQSIADKGEIFIETISSGIGVKILIRDTGSGMSPETKKHIFEPFFTTKEVGSGTGLGMSISFGIIEQHNGNIDVFSEEGKGTEFIISLPISQSTI</sequence>
<dbReference type="InterPro" id="IPR005467">
    <property type="entry name" value="His_kinase_dom"/>
</dbReference>
<evidence type="ECO:0000256" key="1">
    <source>
        <dbReference type="ARBA" id="ARBA00022553"/>
    </source>
</evidence>
<proteinExistence type="predicted"/>
<dbReference type="InterPro" id="IPR036890">
    <property type="entry name" value="HATPase_C_sf"/>
</dbReference>
<protein>
    <recommendedName>
        <fullName evidence="2">Histidine kinase domain-containing protein</fullName>
    </recommendedName>
</protein>
<dbReference type="SMART" id="SM00387">
    <property type="entry name" value="HATPase_c"/>
    <property type="match status" value="1"/>
</dbReference>
<organism evidence="3">
    <name type="scientific">marine sediment metagenome</name>
    <dbReference type="NCBI Taxonomy" id="412755"/>
    <lineage>
        <taxon>unclassified sequences</taxon>
        <taxon>metagenomes</taxon>
        <taxon>ecological metagenomes</taxon>
    </lineage>
</organism>
<dbReference type="PANTHER" id="PTHR43065">
    <property type="entry name" value="SENSOR HISTIDINE KINASE"/>
    <property type="match status" value="1"/>
</dbReference>
<reference evidence="3" key="1">
    <citation type="journal article" date="2015" name="Nature">
        <title>Complex archaea that bridge the gap between prokaryotes and eukaryotes.</title>
        <authorList>
            <person name="Spang A."/>
            <person name="Saw J.H."/>
            <person name="Jorgensen S.L."/>
            <person name="Zaremba-Niedzwiedzka K."/>
            <person name="Martijn J."/>
            <person name="Lind A.E."/>
            <person name="van Eijk R."/>
            <person name="Schleper C."/>
            <person name="Guy L."/>
            <person name="Ettema T.J."/>
        </authorList>
    </citation>
    <scope>NUCLEOTIDE SEQUENCE</scope>
</reference>